<dbReference type="Proteomes" id="UP000295680">
    <property type="component" value="Unassembled WGS sequence"/>
</dbReference>
<reference evidence="3 4" key="1">
    <citation type="submission" date="2019-03" db="EMBL/GenBank/DDBJ databases">
        <title>Genomic Encyclopedia of Type Strains, Phase IV (KMG-IV): sequencing the most valuable type-strain genomes for metagenomic binning, comparative biology and taxonomic classification.</title>
        <authorList>
            <person name="Goeker M."/>
        </authorList>
    </citation>
    <scope>NUCLEOTIDE SEQUENCE [LARGE SCALE GENOMIC DNA]</scope>
    <source>
        <strain evidence="3 4">DSM 45934</strain>
    </source>
</reference>
<keyword evidence="4" id="KW-1185">Reference proteome</keyword>
<dbReference type="Pfam" id="PF13280">
    <property type="entry name" value="WYL"/>
    <property type="match status" value="1"/>
</dbReference>
<evidence type="ECO:0000313" key="4">
    <source>
        <dbReference type="Proteomes" id="UP000295680"/>
    </source>
</evidence>
<accession>A0A4R2JVD2</accession>
<sequence>MVRVSGFTLTEWLRDRDDAQLARLLGARPDLATPVPADTTVLATRAGSRASVARAAEGLDTFTLAVLDALLLCDADTRTVRVDDVAAMLGAKVPRKRVRAAVAALVELALAWGPEDALTVAPSARETTGHFPGGLGGYSTALDGQDVAAMLAALAEPERKVLTALSDGTPTGRTKDADLVVPIEEARTPIQRLLAQGLLLRRDAGTVELPRQVGLVLRGANPMGQLRFDPPPVQTTGHDPATVDATAAGEAMELVRHTETLITLWSAEPPPVLRTGGLGVRELRRFARDIGADEPRATVIVEIAYGAGLVTDTETTSPQWAPTTHADVWLAASPPQRWATLAHAWLELPRLPGLSGTKDLKDKLVSPLSEELRRPLAPAGRRRVLGTLADLPLGTGMDSADEVAGLLAWRAPRRGGRLRDETVRWTLREANALGLVAFGALTSAGHALLADGPAAAAKRMVEAMPQPVDHVLVQADLTVVAPGPLEQTLAQEINLVANVESAGSATVYRVSDATIRRALDAGRTSTDLHELFRTRSRTPVPQSLTYMIDDVARRHGLLRGGACMSFLRCDDEVLLTQVAASPAGVRLELRKIAPGVLVSPVPLADVLEELRNAGFAPSAEGHDGQLLDLRTKGIRVPVRQRPRSGTLPKPPTPEQLADLISALRAGDRAAATRRGKTVSPAAGAGADTSATIALLQEAVAQSRSVFIGYVDSRGTASQRVIEPVRIGGGVLEGLDSTRSELHRFALHRITAVSLVDEE</sequence>
<dbReference type="PROSITE" id="PS52050">
    <property type="entry name" value="WYL"/>
    <property type="match status" value="1"/>
</dbReference>
<keyword evidence="3" id="KW-0347">Helicase</keyword>
<dbReference type="InterPro" id="IPR032830">
    <property type="entry name" value="XPB/Ssl2_N"/>
</dbReference>
<dbReference type="Pfam" id="PF13625">
    <property type="entry name" value="Helicase_C_3"/>
    <property type="match status" value="1"/>
</dbReference>
<feature type="domain" description="Helicase XPB/Ssl2 N-terminal" evidence="2">
    <location>
        <begin position="471"/>
        <end position="593"/>
    </location>
</feature>
<evidence type="ECO:0000259" key="1">
    <source>
        <dbReference type="Pfam" id="PF13280"/>
    </source>
</evidence>
<dbReference type="InterPro" id="IPR026881">
    <property type="entry name" value="WYL_dom"/>
</dbReference>
<keyword evidence="3" id="KW-0547">Nucleotide-binding</keyword>
<keyword evidence="3" id="KW-0378">Hydrolase</keyword>
<gene>
    <name evidence="3" type="ORF">EV192_105180</name>
</gene>
<feature type="domain" description="WYL" evidence="1">
    <location>
        <begin position="691"/>
        <end position="752"/>
    </location>
</feature>
<comment type="caution">
    <text evidence="3">The sequence shown here is derived from an EMBL/GenBank/DDBJ whole genome shotgun (WGS) entry which is preliminary data.</text>
</comment>
<evidence type="ECO:0000313" key="3">
    <source>
        <dbReference type="EMBL" id="TCO58115.1"/>
    </source>
</evidence>
<dbReference type="AlphaFoldDB" id="A0A4R2JVD2"/>
<name>A0A4R2JVD2_9PSEU</name>
<dbReference type="EMBL" id="SLWS01000005">
    <property type="protein sequence ID" value="TCO58115.1"/>
    <property type="molecule type" value="Genomic_DNA"/>
</dbReference>
<protein>
    <submittedName>
        <fullName evidence="3">XPB/Ssl2-like helicase family protein</fullName>
    </submittedName>
</protein>
<keyword evidence="3" id="KW-0067">ATP-binding</keyword>
<proteinExistence type="predicted"/>
<dbReference type="GO" id="GO:0004386">
    <property type="term" value="F:helicase activity"/>
    <property type="evidence" value="ECO:0007669"/>
    <property type="project" value="UniProtKB-KW"/>
</dbReference>
<organism evidence="3 4">
    <name type="scientific">Actinocrispum wychmicini</name>
    <dbReference type="NCBI Taxonomy" id="1213861"/>
    <lineage>
        <taxon>Bacteria</taxon>
        <taxon>Bacillati</taxon>
        <taxon>Actinomycetota</taxon>
        <taxon>Actinomycetes</taxon>
        <taxon>Pseudonocardiales</taxon>
        <taxon>Pseudonocardiaceae</taxon>
        <taxon>Actinocrispum</taxon>
    </lineage>
</organism>
<evidence type="ECO:0000259" key="2">
    <source>
        <dbReference type="Pfam" id="PF13625"/>
    </source>
</evidence>